<protein>
    <recommendedName>
        <fullName evidence="3">DUF4806 domain-containing protein</fullName>
    </recommendedName>
</protein>
<gene>
    <name evidence="1" type="ORF">MEUPH1_LOCUS1267</name>
</gene>
<dbReference type="AlphaFoldDB" id="A0AAV0VIM8"/>
<proteinExistence type="predicted"/>
<evidence type="ECO:0000313" key="1">
    <source>
        <dbReference type="EMBL" id="CAI6344091.1"/>
    </source>
</evidence>
<evidence type="ECO:0008006" key="3">
    <source>
        <dbReference type="Google" id="ProtNLM"/>
    </source>
</evidence>
<name>A0AAV0VIM8_9HEMI</name>
<organism evidence="1 2">
    <name type="scientific">Macrosiphum euphorbiae</name>
    <name type="common">potato aphid</name>
    <dbReference type="NCBI Taxonomy" id="13131"/>
    <lineage>
        <taxon>Eukaryota</taxon>
        <taxon>Metazoa</taxon>
        <taxon>Ecdysozoa</taxon>
        <taxon>Arthropoda</taxon>
        <taxon>Hexapoda</taxon>
        <taxon>Insecta</taxon>
        <taxon>Pterygota</taxon>
        <taxon>Neoptera</taxon>
        <taxon>Paraneoptera</taxon>
        <taxon>Hemiptera</taxon>
        <taxon>Sternorrhyncha</taxon>
        <taxon>Aphidomorpha</taxon>
        <taxon>Aphidoidea</taxon>
        <taxon>Aphididae</taxon>
        <taxon>Macrosiphini</taxon>
        <taxon>Macrosiphum</taxon>
    </lineage>
</organism>
<sequence>MIKSERTKKRKIQNELNILELIETNKITSNQLYCSKNLADNHENSPLHDNDPSNISPDVYVPQHLQNITPCITPTILNEPNVMPEYSENTVNQLPESGFQDAVSIKDFIASWSITFNVPHNAVNNLLKGLKKHKCFKDFPVDSRTLLATPKQTSTKLRSVDPCGTYFHFGLTTGIMKYTPDNMLNVEIVIGIDGLPLFKSSGAQFWPILGYVIVSPPLLKKVFPIGIYFGYEKPKDSNNFLSDFITEAKDLIKNGLIVNQVKRKIIISAYCCDAPAKAFVLKIKSHTGFSSCTRCTIDGQYLNKRVCFPYSKKKCTERTHQAYTNFIDDDFQTSQTLSVLNELPGFDSVKQFSLDYMHLVCLGVMKKLMLLWIQKGPLHVRLNSRKVKELSLSLISMNLGITSDFSRKSRSMNEIHRWKATEFRLFLLYTGPIVLKKIISDECYTNFMALNISMIILLSPDRSSLIPYTKHILDYFVMSFQKIYGKYLLSHNIHALLHLCDDYQQFGPLDNCSSFLFENYMKKIKSLVRKADQPLEQVINRYSEINSINRKESFNLINYNDKSELKHPHNNGPITKNINGQQYYTLIFSQFKINVKFNKDCTILTNNGEVVKCLNIIQVSDEILLIGKKYETLLPFFTDPINSTILEIFILDNLSMNLNCWKLTSIKKKLMVLENDGTLIAMPIIHTIGHNE</sequence>
<dbReference type="PANTHER" id="PTHR33053:SF24">
    <property type="entry name" value="TRANSPOSASE DOMAIN-CONTAINING PROTEIN"/>
    <property type="match status" value="1"/>
</dbReference>
<dbReference type="EMBL" id="CARXXK010000001">
    <property type="protein sequence ID" value="CAI6344091.1"/>
    <property type="molecule type" value="Genomic_DNA"/>
</dbReference>
<dbReference type="PANTHER" id="PTHR33053">
    <property type="entry name" value="PROTEIN, PUTATIVE-RELATED"/>
    <property type="match status" value="1"/>
</dbReference>
<dbReference type="Proteomes" id="UP001160148">
    <property type="component" value="Unassembled WGS sequence"/>
</dbReference>
<comment type="caution">
    <text evidence="1">The sequence shown here is derived from an EMBL/GenBank/DDBJ whole genome shotgun (WGS) entry which is preliminary data.</text>
</comment>
<keyword evidence="2" id="KW-1185">Reference proteome</keyword>
<accession>A0AAV0VIM8</accession>
<reference evidence="1 2" key="1">
    <citation type="submission" date="2023-01" db="EMBL/GenBank/DDBJ databases">
        <authorList>
            <person name="Whitehead M."/>
        </authorList>
    </citation>
    <scope>NUCLEOTIDE SEQUENCE [LARGE SCALE GENOMIC DNA]</scope>
</reference>
<evidence type="ECO:0000313" key="2">
    <source>
        <dbReference type="Proteomes" id="UP001160148"/>
    </source>
</evidence>